<keyword evidence="3" id="KW-0813">Transport</keyword>
<evidence type="ECO:0000256" key="7">
    <source>
        <dbReference type="ARBA" id="ARBA00023136"/>
    </source>
</evidence>
<proteinExistence type="inferred from homology"/>
<dbReference type="InterPro" id="IPR000522">
    <property type="entry name" value="ABC_transptr_permease_BtuC"/>
</dbReference>
<dbReference type="FunFam" id="1.10.3470.10:FF:000001">
    <property type="entry name" value="Vitamin B12 ABC transporter permease BtuC"/>
    <property type="match status" value="1"/>
</dbReference>
<gene>
    <name evidence="9" type="primary">btuC</name>
    <name evidence="9" type="ORF">AMD02_11550</name>
</gene>
<feature type="transmembrane region" description="Helical" evidence="8">
    <location>
        <begin position="134"/>
        <end position="156"/>
    </location>
</feature>
<feature type="transmembrane region" description="Helical" evidence="8">
    <location>
        <begin position="326"/>
        <end position="345"/>
    </location>
</feature>
<comment type="subcellular location">
    <subcellularLocation>
        <location evidence="1">Cell membrane</location>
        <topology evidence="1">Multi-pass membrane protein</topology>
    </subcellularLocation>
</comment>
<feature type="transmembrane region" description="Helical" evidence="8">
    <location>
        <begin position="212"/>
        <end position="229"/>
    </location>
</feature>
<dbReference type="GO" id="GO:0033214">
    <property type="term" value="P:siderophore-iron import into cell"/>
    <property type="evidence" value="ECO:0007669"/>
    <property type="project" value="TreeGrafter"/>
</dbReference>
<dbReference type="PANTHER" id="PTHR30472:SF25">
    <property type="entry name" value="ABC TRANSPORTER PERMEASE PROTEIN MJ0876-RELATED"/>
    <property type="match status" value="1"/>
</dbReference>
<dbReference type="InterPro" id="IPR037294">
    <property type="entry name" value="ABC_BtuC-like"/>
</dbReference>
<feature type="transmembrane region" description="Helical" evidence="8">
    <location>
        <begin position="78"/>
        <end position="95"/>
    </location>
</feature>
<dbReference type="SUPFAM" id="SSF81345">
    <property type="entry name" value="ABC transporter involved in vitamin B12 uptake, BtuC"/>
    <property type="match status" value="1"/>
</dbReference>
<reference evidence="9" key="1">
    <citation type="submission" date="2015-08" db="EMBL/GenBank/DDBJ databases">
        <title>Complete DNA Sequence of Pseudomonas syringae pv. actinidiae, the Causal Agent of Kiwifruit Canker Disease.</title>
        <authorList>
            <person name="Rikkerink E.H.A."/>
            <person name="Fineran P.C."/>
        </authorList>
    </citation>
    <scope>NUCLEOTIDE SEQUENCE</scope>
    <source>
        <strain evidence="9">DSM 13666</strain>
    </source>
</reference>
<evidence type="ECO:0000256" key="3">
    <source>
        <dbReference type="ARBA" id="ARBA00022448"/>
    </source>
</evidence>
<dbReference type="EMBL" id="LILD01000001">
    <property type="protein sequence ID" value="KOO39411.1"/>
    <property type="molecule type" value="Genomic_DNA"/>
</dbReference>
<feature type="transmembrane region" description="Helical" evidence="8">
    <location>
        <begin position="107"/>
        <end position="127"/>
    </location>
</feature>
<sequence>MRNSFIQTFLRNNLLFVYGASAIFLFVAIIISIGKGSVELPFFTILAIIGQYVFHLPVDSGVDQTMVSIVVDIRLPRVLLAAFVGASLALAGAAFQGLLKNPLADPYTLGVSSGSALGAVFVLFFAVQLPILGFFTLPVVAIITGFSTLFLVIMFARLVQRSMSTETIILAGIIFSSFLGALISLMIALTGEELRQIIGWLLGSVSMRGWDYVKLLVPCFCFGALLLMVNRKELNALAFGEETAKHLGVNVKRRKYMILISASILTGSAVAVSGTIGFVGLVIPHITRLVAGPDHRHLLPLSMMIGAGFLTLTDLFARTVIAPTELPIGVITAIVGAPVFGLLLIRQRKKLLS</sequence>
<dbReference type="PATRIC" id="fig|136160.3.peg.2721"/>
<keyword evidence="4" id="KW-1003">Cell membrane</keyword>
<dbReference type="GO" id="GO:0005886">
    <property type="term" value="C:plasma membrane"/>
    <property type="evidence" value="ECO:0007669"/>
    <property type="project" value="UniProtKB-SubCell"/>
</dbReference>
<evidence type="ECO:0000256" key="8">
    <source>
        <dbReference type="SAM" id="Phobius"/>
    </source>
</evidence>
<feature type="transmembrane region" description="Helical" evidence="8">
    <location>
        <begin position="168"/>
        <end position="191"/>
    </location>
</feature>
<evidence type="ECO:0000256" key="2">
    <source>
        <dbReference type="ARBA" id="ARBA00007935"/>
    </source>
</evidence>
<evidence type="ECO:0000256" key="4">
    <source>
        <dbReference type="ARBA" id="ARBA00022475"/>
    </source>
</evidence>
<keyword evidence="7 8" id="KW-0472">Membrane</keyword>
<comment type="similarity">
    <text evidence="2">Belongs to the binding-protein-dependent transport system permease family. FecCD subfamily.</text>
</comment>
<evidence type="ECO:0000313" key="9">
    <source>
        <dbReference type="EMBL" id="KOO39411.1"/>
    </source>
</evidence>
<dbReference type="CDD" id="cd06550">
    <property type="entry name" value="TM_ABC_iron-siderophores_like"/>
    <property type="match status" value="1"/>
</dbReference>
<evidence type="ECO:0000256" key="6">
    <source>
        <dbReference type="ARBA" id="ARBA00022989"/>
    </source>
</evidence>
<dbReference type="Gene3D" id="1.10.3470.10">
    <property type="entry name" value="ABC transporter involved in vitamin B12 uptake, BtuC"/>
    <property type="match status" value="1"/>
</dbReference>
<dbReference type="GeneID" id="87597207"/>
<organism evidence="9">
    <name type="scientific">Halalkalibacterium halodurans</name>
    <name type="common">Bacillus halodurans</name>
    <dbReference type="NCBI Taxonomy" id="86665"/>
    <lineage>
        <taxon>Bacteria</taxon>
        <taxon>Bacillati</taxon>
        <taxon>Bacillota</taxon>
        <taxon>Bacilli</taxon>
        <taxon>Bacillales</taxon>
        <taxon>Bacillaceae</taxon>
        <taxon>Halalkalibacterium (ex Joshi et al. 2022)</taxon>
    </lineage>
</organism>
<dbReference type="AlphaFoldDB" id="A0A0M0KKL6"/>
<dbReference type="PANTHER" id="PTHR30472">
    <property type="entry name" value="FERRIC ENTEROBACTIN TRANSPORT SYSTEM PERMEASE PROTEIN"/>
    <property type="match status" value="1"/>
</dbReference>
<keyword evidence="5 8" id="KW-0812">Transmembrane</keyword>
<evidence type="ECO:0000256" key="5">
    <source>
        <dbReference type="ARBA" id="ARBA00022692"/>
    </source>
</evidence>
<comment type="caution">
    <text evidence="9">The sequence shown here is derived from an EMBL/GenBank/DDBJ whole genome shotgun (WGS) entry which is preliminary data.</text>
</comment>
<evidence type="ECO:0000256" key="1">
    <source>
        <dbReference type="ARBA" id="ARBA00004651"/>
    </source>
</evidence>
<dbReference type="GO" id="GO:0022857">
    <property type="term" value="F:transmembrane transporter activity"/>
    <property type="evidence" value="ECO:0007669"/>
    <property type="project" value="InterPro"/>
</dbReference>
<keyword evidence="6 8" id="KW-1133">Transmembrane helix</keyword>
<dbReference type="RefSeq" id="WP_053431405.1">
    <property type="nucleotide sequence ID" value="NZ_CP040441.1"/>
</dbReference>
<dbReference type="Pfam" id="PF01032">
    <property type="entry name" value="FecCD"/>
    <property type="match status" value="1"/>
</dbReference>
<feature type="transmembrane region" description="Helical" evidence="8">
    <location>
        <begin position="256"/>
        <end position="286"/>
    </location>
</feature>
<protein>
    <submittedName>
        <fullName evidence="9">ABC transporter permease</fullName>
    </submittedName>
</protein>
<accession>A0A0M0KKL6</accession>
<name>A0A0M0KKL6_ALKHA</name>
<feature type="transmembrane region" description="Helical" evidence="8">
    <location>
        <begin position="298"/>
        <end position="320"/>
    </location>
</feature>
<feature type="transmembrane region" description="Helical" evidence="8">
    <location>
        <begin position="12"/>
        <end position="34"/>
    </location>
</feature>